<evidence type="ECO:0000256" key="1">
    <source>
        <dbReference type="SAM" id="Phobius"/>
    </source>
</evidence>
<proteinExistence type="predicted"/>
<protein>
    <submittedName>
        <fullName evidence="2">Uncharacterized protein</fullName>
    </submittedName>
</protein>
<gene>
    <name evidence="2" type="ORF">E4633_07930</name>
</gene>
<keyword evidence="3" id="KW-1185">Reference proteome</keyword>
<accession>A0A4S1CFX2</accession>
<comment type="caution">
    <text evidence="2">The sequence shown here is derived from an EMBL/GenBank/DDBJ whole genome shotgun (WGS) entry which is preliminary data.</text>
</comment>
<reference evidence="2 3" key="1">
    <citation type="submission" date="2019-04" db="EMBL/GenBank/DDBJ databases">
        <title>Geobacter oryzae sp. nov., ferric-reducing bacteria isolated from paddy soil.</title>
        <authorList>
            <person name="Xu Z."/>
            <person name="Masuda Y."/>
            <person name="Itoh H."/>
            <person name="Senoo K."/>
        </authorList>
    </citation>
    <scope>NUCLEOTIDE SEQUENCE [LARGE SCALE GENOMIC DNA]</scope>
    <source>
        <strain evidence="2 3">Red111</strain>
    </source>
</reference>
<feature type="transmembrane region" description="Helical" evidence="1">
    <location>
        <begin position="6"/>
        <end position="25"/>
    </location>
</feature>
<feature type="transmembrane region" description="Helical" evidence="1">
    <location>
        <begin position="37"/>
        <end position="59"/>
    </location>
</feature>
<evidence type="ECO:0000313" key="2">
    <source>
        <dbReference type="EMBL" id="TGU72233.1"/>
    </source>
</evidence>
<dbReference type="AlphaFoldDB" id="A0A4S1CFX2"/>
<organism evidence="2 3">
    <name type="scientific">Geomonas terrae</name>
    <dbReference type="NCBI Taxonomy" id="2562681"/>
    <lineage>
        <taxon>Bacteria</taxon>
        <taxon>Pseudomonadati</taxon>
        <taxon>Thermodesulfobacteriota</taxon>
        <taxon>Desulfuromonadia</taxon>
        <taxon>Geobacterales</taxon>
        <taxon>Geobacteraceae</taxon>
        <taxon>Geomonas</taxon>
    </lineage>
</organism>
<name>A0A4S1CFX2_9BACT</name>
<keyword evidence="1" id="KW-0472">Membrane</keyword>
<sequence>MGYLSYGHEFILSIVLLLVVLHFVLDLLPMLYSRVRLLFASTPVRITSGLVIIIAAFFLL</sequence>
<keyword evidence="1" id="KW-0812">Transmembrane</keyword>
<dbReference type="EMBL" id="SRSC01000002">
    <property type="protein sequence ID" value="TGU72233.1"/>
    <property type="molecule type" value="Genomic_DNA"/>
</dbReference>
<dbReference type="RefSeq" id="WP_135869719.1">
    <property type="nucleotide sequence ID" value="NZ_SRSC01000002.1"/>
</dbReference>
<evidence type="ECO:0000313" key="3">
    <source>
        <dbReference type="Proteomes" id="UP000306416"/>
    </source>
</evidence>
<keyword evidence="1" id="KW-1133">Transmembrane helix</keyword>
<dbReference type="Proteomes" id="UP000306416">
    <property type="component" value="Unassembled WGS sequence"/>
</dbReference>